<protein>
    <submittedName>
        <fullName evidence="1">Uncharacterized protein</fullName>
    </submittedName>
</protein>
<evidence type="ECO:0000313" key="3">
    <source>
        <dbReference type="Proteomes" id="UP000292340"/>
    </source>
</evidence>
<accession>A0A4Q4P464</accession>
<sequence>MYKPALQLTCWAPIRHSPILLYSARAPLNTPLTSTAGLDVRYHALRSEHRQDDARTLARIPNGLRDDVPSAAAHPRSVSVLPTLRKCLQHSHVRIAPRHHHRDAQADQL</sequence>
<dbReference type="EMBL" id="PDXB01000009">
    <property type="protein sequence ID" value="RYN31161.1"/>
    <property type="molecule type" value="Genomic_DNA"/>
</dbReference>
<dbReference type="Proteomes" id="UP000293195">
    <property type="component" value="Unassembled WGS sequence"/>
</dbReference>
<dbReference type="AlphaFoldDB" id="A0A4Q4P464"/>
<name>A0A4Q4P464_9PLEO</name>
<dbReference type="Proteomes" id="UP000292340">
    <property type="component" value="Unassembled WGS sequence"/>
</dbReference>
<evidence type="ECO:0000313" key="4">
    <source>
        <dbReference type="Proteomes" id="UP000293195"/>
    </source>
</evidence>
<gene>
    <name evidence="1" type="ORF">AA0115_g4706</name>
    <name evidence="2" type="ORF">AA0119_g11418</name>
</gene>
<comment type="caution">
    <text evidence="1">The sequence shown here is derived from an EMBL/GenBank/DDBJ whole genome shotgun (WGS) entry which is preliminary data.</text>
</comment>
<organism evidence="1 3">
    <name type="scientific">Alternaria tenuissima</name>
    <dbReference type="NCBI Taxonomy" id="119927"/>
    <lineage>
        <taxon>Eukaryota</taxon>
        <taxon>Fungi</taxon>
        <taxon>Dikarya</taxon>
        <taxon>Ascomycota</taxon>
        <taxon>Pezizomycotina</taxon>
        <taxon>Dothideomycetes</taxon>
        <taxon>Pleosporomycetidae</taxon>
        <taxon>Pleosporales</taxon>
        <taxon>Pleosporineae</taxon>
        <taxon>Pleosporaceae</taxon>
        <taxon>Alternaria</taxon>
        <taxon>Alternaria sect. Alternaria</taxon>
        <taxon>Alternaria alternata complex</taxon>
    </lineage>
</organism>
<keyword evidence="4" id="KW-1185">Reference proteome</keyword>
<reference evidence="1" key="1">
    <citation type="submission" date="2017-10" db="EMBL/GenBank/DDBJ databases">
        <authorList>
            <person name="Armitage A.D."/>
            <person name="Barbara D.J."/>
            <person name="Woodhall J.W."/>
            <person name="Sreenivasaprasad S."/>
            <person name="Lane C.R."/>
            <person name="Clarkson J.P."/>
            <person name="Harrison R.J."/>
        </authorList>
    </citation>
    <scope>NUCLEOTIDE SEQUENCE</scope>
    <source>
        <strain evidence="1">FERA 1164</strain>
        <strain evidence="2">FERA 635</strain>
    </source>
</reference>
<evidence type="ECO:0000313" key="2">
    <source>
        <dbReference type="EMBL" id="RYN89352.1"/>
    </source>
</evidence>
<reference evidence="1 4" key="2">
    <citation type="journal article" date="2019" name="bioRxiv">
        <title>Genomics, evolutionary history and diagnostics of the Alternaria alternata species group including apple and Asian pear pathotypes.</title>
        <authorList>
            <person name="Armitage A.D."/>
            <person name="Cockerton H.M."/>
            <person name="Sreenivasaprasad S."/>
            <person name="Woodhall J.W."/>
            <person name="Lane C.R."/>
            <person name="Harrison R.J."/>
            <person name="Clarkson J.P."/>
        </authorList>
    </citation>
    <scope>NUCLEOTIDE SEQUENCE</scope>
    <source>
        <strain evidence="1">FERA 1164</strain>
        <strain evidence="4">FERA 635</strain>
    </source>
</reference>
<evidence type="ECO:0000313" key="1">
    <source>
        <dbReference type="EMBL" id="RYN31161.1"/>
    </source>
</evidence>
<dbReference type="EMBL" id="PDXF01000086">
    <property type="protein sequence ID" value="RYN89352.1"/>
    <property type="molecule type" value="Genomic_DNA"/>
</dbReference>
<proteinExistence type="predicted"/>